<accession>A0A515CWF7</accession>
<name>A0A515CWF7_SERLI</name>
<organism evidence="1 2">
    <name type="scientific">Serratia liquefaciens</name>
    <dbReference type="NCBI Taxonomy" id="614"/>
    <lineage>
        <taxon>Bacteria</taxon>
        <taxon>Pseudomonadati</taxon>
        <taxon>Pseudomonadota</taxon>
        <taxon>Gammaproteobacteria</taxon>
        <taxon>Enterobacterales</taxon>
        <taxon>Yersiniaceae</taxon>
        <taxon>Serratia</taxon>
    </lineage>
</organism>
<dbReference type="Proteomes" id="UP000317572">
    <property type="component" value="Chromosome"/>
</dbReference>
<dbReference type="AlphaFoldDB" id="A0A515CWF7"/>
<evidence type="ECO:0000313" key="2">
    <source>
        <dbReference type="Proteomes" id="UP000317572"/>
    </source>
</evidence>
<gene>
    <name evidence="1" type="ORF">EGO53_12155</name>
</gene>
<evidence type="ECO:0000313" key="1">
    <source>
        <dbReference type="EMBL" id="QDL32499.1"/>
    </source>
</evidence>
<reference evidence="1 2" key="1">
    <citation type="submission" date="2018-11" db="EMBL/GenBank/DDBJ databases">
        <title>The first complete genome of Serratia liquefaciens isolated from metalophyte plant revel distinctness adaptive mechanisms in an extreme habitat.</title>
        <authorList>
            <person name="Caneschi W.L."/>
            <person name="Sanchez A.B."/>
            <person name="Felestrino E.B."/>
            <person name="Assis R.A.B."/>
            <person name="Lemes C.G.C."/>
            <person name="Cordeiro I.F."/>
            <person name="Fonseca N.P."/>
            <person name="Villa M."/>
            <person name="Vieira I.T."/>
            <person name="Moraes L.A."/>
            <person name="Kamino L.H.Y."/>
            <person name="do Carmo F."/>
            <person name="Garcia C.M."/>
            <person name="Almeida N.F."/>
            <person name="Silva R.S."/>
            <person name="Ferro J.A."/>
            <person name="Ferro M.I.T."/>
            <person name="Varani A.M."/>
            <person name="Ferreira R.M."/>
            <person name="dos Santos V.L."/>
            <person name="Silva U.C."/>
            <person name="Setubal J.C."/>
            <person name="Moreira L.M."/>
        </authorList>
    </citation>
    <scope>NUCLEOTIDE SEQUENCE [LARGE SCALE GENOMIC DNA]</scope>
    <source>
        <strain evidence="1 2">FG3</strain>
    </source>
</reference>
<sequence length="65" mass="6933">MTAITVPSTCAGGCLCRSKYGPSAGRVFLSLHRPFRRLSSSFPAASLNDVKRLPAEDKGGKRHGD</sequence>
<proteinExistence type="predicted"/>
<dbReference type="EMBL" id="CP033893">
    <property type="protein sequence ID" value="QDL32499.1"/>
    <property type="molecule type" value="Genomic_DNA"/>
</dbReference>
<protein>
    <submittedName>
        <fullName evidence="1">Uncharacterized protein</fullName>
    </submittedName>
</protein>